<accession>A0A917DFE5</accession>
<reference evidence="3" key="2">
    <citation type="submission" date="2020-09" db="EMBL/GenBank/DDBJ databases">
        <authorList>
            <person name="Sun Q."/>
            <person name="Zhou Y."/>
        </authorList>
    </citation>
    <scope>NUCLEOTIDE SEQUENCE</scope>
    <source>
        <strain evidence="3">CGMCC 1.15493</strain>
    </source>
</reference>
<evidence type="ECO:0000313" key="3">
    <source>
        <dbReference type="EMBL" id="GGD31902.1"/>
    </source>
</evidence>
<evidence type="ECO:0000313" key="4">
    <source>
        <dbReference type="Proteomes" id="UP000613160"/>
    </source>
</evidence>
<dbReference type="Proteomes" id="UP000613160">
    <property type="component" value="Unassembled WGS sequence"/>
</dbReference>
<dbReference type="EMBL" id="BMJJ01000010">
    <property type="protein sequence ID" value="GGD31902.1"/>
    <property type="molecule type" value="Genomic_DNA"/>
</dbReference>
<feature type="transmembrane region" description="Helical" evidence="2">
    <location>
        <begin position="20"/>
        <end position="37"/>
    </location>
</feature>
<feature type="region of interest" description="Disordered" evidence="1">
    <location>
        <begin position="97"/>
        <end position="119"/>
    </location>
</feature>
<evidence type="ECO:0000256" key="2">
    <source>
        <dbReference type="SAM" id="Phobius"/>
    </source>
</evidence>
<proteinExistence type="predicted"/>
<keyword evidence="2" id="KW-0472">Membrane</keyword>
<dbReference type="PROSITE" id="PS51257">
    <property type="entry name" value="PROKAR_LIPOPROTEIN"/>
    <property type="match status" value="1"/>
</dbReference>
<reference evidence="3" key="1">
    <citation type="journal article" date="2014" name="Int. J. Syst. Evol. Microbiol.">
        <title>Complete genome sequence of Corynebacterium casei LMG S-19264T (=DSM 44701T), isolated from a smear-ripened cheese.</title>
        <authorList>
            <consortium name="US DOE Joint Genome Institute (JGI-PGF)"/>
            <person name="Walter F."/>
            <person name="Albersmeier A."/>
            <person name="Kalinowski J."/>
            <person name="Ruckert C."/>
        </authorList>
    </citation>
    <scope>NUCLEOTIDE SEQUENCE</scope>
    <source>
        <strain evidence="3">CGMCC 1.15493</strain>
    </source>
</reference>
<protein>
    <submittedName>
        <fullName evidence="3">Uncharacterized protein</fullName>
    </submittedName>
</protein>
<gene>
    <name evidence="3" type="ORF">GCM10011335_38700</name>
</gene>
<organism evidence="3 4">
    <name type="scientific">Aureimonas glaciei</name>
    <dbReference type="NCBI Taxonomy" id="1776957"/>
    <lineage>
        <taxon>Bacteria</taxon>
        <taxon>Pseudomonadati</taxon>
        <taxon>Pseudomonadota</taxon>
        <taxon>Alphaproteobacteria</taxon>
        <taxon>Hyphomicrobiales</taxon>
        <taxon>Aurantimonadaceae</taxon>
        <taxon>Aureimonas</taxon>
    </lineage>
</organism>
<keyword evidence="2" id="KW-1133">Transmembrane helix</keyword>
<evidence type="ECO:0000256" key="1">
    <source>
        <dbReference type="SAM" id="MobiDB-lite"/>
    </source>
</evidence>
<comment type="caution">
    <text evidence="3">The sequence shown here is derived from an EMBL/GenBank/DDBJ whole genome shotgun (WGS) entry which is preliminary data.</text>
</comment>
<dbReference type="AlphaFoldDB" id="A0A917DFE5"/>
<dbReference type="RefSeq" id="WP_188853833.1">
    <property type="nucleotide sequence ID" value="NZ_BMJJ01000010.1"/>
</dbReference>
<name>A0A917DFE5_9HYPH</name>
<sequence>MTWYGLKDAVALLLTTPHDSMHGHVGLAIFLSCTLLLRRRRHPVALAFLVTAALELANEGLDARDWISWTGHVNWPETAKDIVDTLLWPGILLFATRGGGDRGIPRPDSGTPSATPMRP</sequence>
<keyword evidence="2" id="KW-0812">Transmembrane</keyword>
<keyword evidence="4" id="KW-1185">Reference proteome</keyword>